<keyword evidence="2" id="KW-0521">NADP</keyword>
<sequence length="270" mass="28270">MALTYPLANKTALITGASKGIGAATALELSRLGANVVINYASDAAPAEALVAKIGSDKAIAIKANAGDVKEIERLVQETVAWSGSGGKIDILIPNAGVSIMSTVEQTSEEDFQKTYDLNVKGPYFLVQSLPISLESWEEDVGKGKALPYLQKGSHVVMLSTSLSVVSSITPNYLLYVSSKGAIEQMTRVLAKDLGQKGICVNAVAPGPTATDLFFKGKPQALVDTIASWNPFKRIGEPAEIAKAIAYLSGDGGSWVNGQILRVNGGMTVG</sequence>
<evidence type="ECO:0000256" key="3">
    <source>
        <dbReference type="ARBA" id="ARBA00023002"/>
    </source>
</evidence>
<accession>A0A9W8Y1K1</accession>
<dbReference type="EMBL" id="JAPEUY010000018">
    <property type="protein sequence ID" value="KAJ4364059.1"/>
    <property type="molecule type" value="Genomic_DNA"/>
</dbReference>
<dbReference type="PRINTS" id="PR00081">
    <property type="entry name" value="GDHRDH"/>
</dbReference>
<dbReference type="AlphaFoldDB" id="A0A9W8Y1K1"/>
<dbReference type="OrthoDB" id="47007at2759"/>
<evidence type="ECO:0000256" key="2">
    <source>
        <dbReference type="ARBA" id="ARBA00022857"/>
    </source>
</evidence>
<organism evidence="5 6">
    <name type="scientific">Neocucurbitaria cava</name>
    <dbReference type="NCBI Taxonomy" id="798079"/>
    <lineage>
        <taxon>Eukaryota</taxon>
        <taxon>Fungi</taxon>
        <taxon>Dikarya</taxon>
        <taxon>Ascomycota</taxon>
        <taxon>Pezizomycotina</taxon>
        <taxon>Dothideomycetes</taxon>
        <taxon>Pleosporomycetidae</taxon>
        <taxon>Pleosporales</taxon>
        <taxon>Pleosporineae</taxon>
        <taxon>Cucurbitariaceae</taxon>
        <taxon>Neocucurbitaria</taxon>
    </lineage>
</organism>
<proteinExistence type="inferred from homology"/>
<dbReference type="Pfam" id="PF00106">
    <property type="entry name" value="adh_short"/>
    <property type="match status" value="1"/>
</dbReference>
<evidence type="ECO:0000313" key="6">
    <source>
        <dbReference type="Proteomes" id="UP001140560"/>
    </source>
</evidence>
<keyword evidence="6" id="KW-1185">Reference proteome</keyword>
<evidence type="ECO:0008006" key="7">
    <source>
        <dbReference type="Google" id="ProtNLM"/>
    </source>
</evidence>
<dbReference type="PANTHER" id="PTHR48107">
    <property type="entry name" value="NADPH-DEPENDENT ALDEHYDE REDUCTASE-LIKE PROTEIN, CHLOROPLASTIC-RELATED"/>
    <property type="match status" value="1"/>
</dbReference>
<dbReference type="InterPro" id="IPR020904">
    <property type="entry name" value="Sc_DH/Rdtase_CS"/>
</dbReference>
<evidence type="ECO:0000256" key="4">
    <source>
        <dbReference type="RuleBase" id="RU000363"/>
    </source>
</evidence>
<evidence type="ECO:0000313" key="5">
    <source>
        <dbReference type="EMBL" id="KAJ4364059.1"/>
    </source>
</evidence>
<dbReference type="Gene3D" id="3.40.50.720">
    <property type="entry name" value="NAD(P)-binding Rossmann-like Domain"/>
    <property type="match status" value="1"/>
</dbReference>
<reference evidence="5" key="1">
    <citation type="submission" date="2022-10" db="EMBL/GenBank/DDBJ databases">
        <title>Tapping the CABI collections for fungal endophytes: first genome assemblies for Collariella, Neodidymelliopsis, Ascochyta clinopodiicola, Didymella pomorum, Didymosphaeria variabile, Neocosmospora piperis and Neocucurbitaria cava.</title>
        <authorList>
            <person name="Hill R."/>
        </authorList>
    </citation>
    <scope>NUCLEOTIDE SEQUENCE</scope>
    <source>
        <strain evidence="5">IMI 356814</strain>
    </source>
</reference>
<comment type="caution">
    <text evidence="5">The sequence shown here is derived from an EMBL/GenBank/DDBJ whole genome shotgun (WGS) entry which is preliminary data.</text>
</comment>
<dbReference type="PROSITE" id="PS00061">
    <property type="entry name" value="ADH_SHORT"/>
    <property type="match status" value="1"/>
</dbReference>
<keyword evidence="3" id="KW-0560">Oxidoreductase</keyword>
<comment type="similarity">
    <text evidence="1 4">Belongs to the short-chain dehydrogenases/reductases (SDR) family.</text>
</comment>
<dbReference type="PANTHER" id="PTHR48107:SF7">
    <property type="entry name" value="RE15974P"/>
    <property type="match status" value="1"/>
</dbReference>
<dbReference type="GO" id="GO:0016614">
    <property type="term" value="F:oxidoreductase activity, acting on CH-OH group of donors"/>
    <property type="evidence" value="ECO:0007669"/>
    <property type="project" value="UniProtKB-ARBA"/>
</dbReference>
<dbReference type="Proteomes" id="UP001140560">
    <property type="component" value="Unassembled WGS sequence"/>
</dbReference>
<protein>
    <recommendedName>
        <fullName evidence="7">NAD(P)-binding protein</fullName>
    </recommendedName>
</protein>
<dbReference type="InterPro" id="IPR036291">
    <property type="entry name" value="NAD(P)-bd_dom_sf"/>
</dbReference>
<name>A0A9W8Y1K1_9PLEO</name>
<dbReference type="InterPro" id="IPR002347">
    <property type="entry name" value="SDR_fam"/>
</dbReference>
<dbReference type="PRINTS" id="PR00080">
    <property type="entry name" value="SDRFAMILY"/>
</dbReference>
<gene>
    <name evidence="5" type="ORF">N0V83_009514</name>
</gene>
<evidence type="ECO:0000256" key="1">
    <source>
        <dbReference type="ARBA" id="ARBA00006484"/>
    </source>
</evidence>
<dbReference type="FunFam" id="3.40.50.720:FF:000084">
    <property type="entry name" value="Short-chain dehydrogenase reductase"/>
    <property type="match status" value="1"/>
</dbReference>
<dbReference type="SUPFAM" id="SSF51735">
    <property type="entry name" value="NAD(P)-binding Rossmann-fold domains"/>
    <property type="match status" value="1"/>
</dbReference>